<protein>
    <submittedName>
        <fullName evidence="2">Uncharacterized protein</fullName>
    </submittedName>
</protein>
<dbReference type="EMBL" id="CAJGYO010000014">
    <property type="protein sequence ID" value="CAD6268305.1"/>
    <property type="molecule type" value="Genomic_DNA"/>
</dbReference>
<feature type="chain" id="PRO_5032593925" evidence="1">
    <location>
        <begin position="25"/>
        <end position="117"/>
    </location>
</feature>
<feature type="signal peptide" evidence="1">
    <location>
        <begin position="1"/>
        <end position="24"/>
    </location>
</feature>
<name>A0A811REG9_9POAL</name>
<dbReference type="Proteomes" id="UP000604825">
    <property type="component" value="Unassembled WGS sequence"/>
</dbReference>
<keyword evidence="1" id="KW-0732">Signal</keyword>
<reference evidence="2" key="1">
    <citation type="submission" date="2020-10" db="EMBL/GenBank/DDBJ databases">
        <authorList>
            <person name="Han B."/>
            <person name="Lu T."/>
            <person name="Zhao Q."/>
            <person name="Huang X."/>
            <person name="Zhao Y."/>
        </authorList>
    </citation>
    <scope>NUCLEOTIDE SEQUENCE</scope>
</reference>
<evidence type="ECO:0000256" key="1">
    <source>
        <dbReference type="SAM" id="SignalP"/>
    </source>
</evidence>
<accession>A0A811REG9</accession>
<proteinExistence type="predicted"/>
<sequence length="117" mass="12727">MTTMNTCSLLLVAVATAVVSVVCSFAPLPSPATTDPDPDPYPCPWRTVAHPDDPFIQNLGSWAVDQLHIVMRFNKVDSAKLQGVGQCTSLTRNYYYELIIDSSLRGSGSSSGDDYRN</sequence>
<gene>
    <name evidence="2" type="ORF">NCGR_LOCUS51610</name>
</gene>
<keyword evidence="3" id="KW-1185">Reference proteome</keyword>
<organism evidence="2 3">
    <name type="scientific">Miscanthus lutarioriparius</name>
    <dbReference type="NCBI Taxonomy" id="422564"/>
    <lineage>
        <taxon>Eukaryota</taxon>
        <taxon>Viridiplantae</taxon>
        <taxon>Streptophyta</taxon>
        <taxon>Embryophyta</taxon>
        <taxon>Tracheophyta</taxon>
        <taxon>Spermatophyta</taxon>
        <taxon>Magnoliopsida</taxon>
        <taxon>Liliopsida</taxon>
        <taxon>Poales</taxon>
        <taxon>Poaceae</taxon>
        <taxon>PACMAD clade</taxon>
        <taxon>Panicoideae</taxon>
        <taxon>Andropogonodae</taxon>
        <taxon>Andropogoneae</taxon>
        <taxon>Saccharinae</taxon>
        <taxon>Miscanthus</taxon>
    </lineage>
</organism>
<dbReference type="AlphaFoldDB" id="A0A811REG9"/>
<comment type="caution">
    <text evidence="2">The sequence shown here is derived from an EMBL/GenBank/DDBJ whole genome shotgun (WGS) entry which is preliminary data.</text>
</comment>
<evidence type="ECO:0000313" key="3">
    <source>
        <dbReference type="Proteomes" id="UP000604825"/>
    </source>
</evidence>
<evidence type="ECO:0000313" key="2">
    <source>
        <dbReference type="EMBL" id="CAD6268305.1"/>
    </source>
</evidence>